<dbReference type="GO" id="GO:0005737">
    <property type="term" value="C:cytoplasm"/>
    <property type="evidence" value="ECO:0007669"/>
    <property type="project" value="UniProtKB-SubCell"/>
</dbReference>
<keyword evidence="9" id="KW-0862">Zinc</keyword>
<dbReference type="GO" id="GO:0008745">
    <property type="term" value="F:N-acetylmuramoyl-L-alanine amidase activity"/>
    <property type="evidence" value="ECO:0007669"/>
    <property type="project" value="UniProtKB-EC"/>
</dbReference>
<proteinExistence type="inferred from homology"/>
<evidence type="ECO:0000256" key="8">
    <source>
        <dbReference type="ARBA" id="ARBA00022801"/>
    </source>
</evidence>
<dbReference type="SUPFAM" id="SSF55846">
    <property type="entry name" value="N-acetylmuramoyl-L-alanine amidase-like"/>
    <property type="match status" value="1"/>
</dbReference>
<evidence type="ECO:0000256" key="4">
    <source>
        <dbReference type="ARBA" id="ARBA00007553"/>
    </source>
</evidence>
<dbReference type="RefSeq" id="WP_061177736.1">
    <property type="nucleotide sequence ID" value="NZ_FCOE02000022.1"/>
</dbReference>
<comment type="subcellular location">
    <subcellularLocation>
        <location evidence="3">Cytoplasm</location>
    </subcellularLocation>
</comment>
<accession>A0A158CJZ8</accession>
<dbReference type="PANTHER" id="PTHR30417">
    <property type="entry name" value="N-ACETYLMURAMOYL-L-ALANINE AMIDASE AMID"/>
    <property type="match status" value="1"/>
</dbReference>
<dbReference type="InterPro" id="IPR051206">
    <property type="entry name" value="NAMLAA_amidase_2"/>
</dbReference>
<evidence type="ECO:0000256" key="7">
    <source>
        <dbReference type="ARBA" id="ARBA00022723"/>
    </source>
</evidence>
<reference evidence="14" key="1">
    <citation type="submission" date="2016-01" db="EMBL/GenBank/DDBJ databases">
        <authorList>
            <person name="Peeters C."/>
        </authorList>
    </citation>
    <scope>NUCLEOTIDE SEQUENCE [LARGE SCALE GENOMIC DNA]</scope>
    <source>
        <strain evidence="14">LMG 29323</strain>
    </source>
</reference>
<keyword evidence="15" id="KW-1185">Reference proteome</keyword>
<evidence type="ECO:0000256" key="1">
    <source>
        <dbReference type="ARBA" id="ARBA00001561"/>
    </source>
</evidence>
<dbReference type="InterPro" id="IPR002502">
    <property type="entry name" value="Amidase_domain"/>
</dbReference>
<dbReference type="InterPro" id="IPR036505">
    <property type="entry name" value="Amidase/PGRP_sf"/>
</dbReference>
<comment type="cofactor">
    <cofactor evidence="2">
        <name>Zn(2+)</name>
        <dbReference type="ChEBI" id="CHEBI:29105"/>
    </cofactor>
</comment>
<evidence type="ECO:0000256" key="6">
    <source>
        <dbReference type="ARBA" id="ARBA00022490"/>
    </source>
</evidence>
<dbReference type="OrthoDB" id="9794842at2"/>
<dbReference type="STRING" id="1777141.AWB80_05383"/>
<dbReference type="Pfam" id="PF01510">
    <property type="entry name" value="Amidase_2"/>
    <property type="match status" value="1"/>
</dbReference>
<keyword evidence="8" id="KW-0378">Hydrolase</keyword>
<dbReference type="GO" id="GO:0009253">
    <property type="term" value="P:peptidoglycan catabolic process"/>
    <property type="evidence" value="ECO:0007669"/>
    <property type="project" value="InterPro"/>
</dbReference>
<organism evidence="14 15">
    <name type="scientific">Caballeronia pedi</name>
    <dbReference type="NCBI Taxonomy" id="1777141"/>
    <lineage>
        <taxon>Bacteria</taxon>
        <taxon>Pseudomonadati</taxon>
        <taxon>Pseudomonadota</taxon>
        <taxon>Betaproteobacteria</taxon>
        <taxon>Burkholderiales</taxon>
        <taxon>Burkholderiaceae</taxon>
        <taxon>Caballeronia</taxon>
    </lineage>
</organism>
<protein>
    <recommendedName>
        <fullName evidence="11">1,6-anhydro-N-acetylmuramyl-L-alanine amidase AmpD</fullName>
        <ecNumber evidence="5">3.5.1.28</ecNumber>
    </recommendedName>
    <alternativeName>
        <fullName evidence="12">N-acetylmuramoyl-L-alanine amidase</fullName>
    </alternativeName>
</protein>
<evidence type="ECO:0000256" key="11">
    <source>
        <dbReference type="ARBA" id="ARBA00039257"/>
    </source>
</evidence>
<evidence type="ECO:0000256" key="12">
    <source>
        <dbReference type="ARBA" id="ARBA00042615"/>
    </source>
</evidence>
<sequence length="207" mass="23297">MTPQHVPHVQPVVRQGDPHIDAQGWFTHASRRPSPNFEARPGDAVPTLIVVHNISLPPDDFTTDAIADFFLNKLDHDAHPYFDHLRGMRVSAHFVIRRDGAIQQFVSCDERAWHAGVSSFCGRERCNDFSIGIELEGSDRMPFEDAQYAALSALVRIIVKRYPIDAVAGHSDIAPGRKTDPGPHFDWQRMRHDSALPPSFFPFQPSI</sequence>
<dbReference type="GO" id="GO:0009254">
    <property type="term" value="P:peptidoglycan turnover"/>
    <property type="evidence" value="ECO:0007669"/>
    <property type="project" value="TreeGrafter"/>
</dbReference>
<feature type="domain" description="N-acetylmuramoyl-L-alanine amidase" evidence="13">
    <location>
        <begin position="34"/>
        <end position="182"/>
    </location>
</feature>
<evidence type="ECO:0000313" key="14">
    <source>
        <dbReference type="EMBL" id="SAK82693.1"/>
    </source>
</evidence>
<comment type="similarity">
    <text evidence="4">Belongs to the N-acetylmuramoyl-L-alanine amidase 2 family.</text>
</comment>
<dbReference type="CDD" id="cd06583">
    <property type="entry name" value="PGRP"/>
    <property type="match status" value="1"/>
</dbReference>
<evidence type="ECO:0000256" key="5">
    <source>
        <dbReference type="ARBA" id="ARBA00011901"/>
    </source>
</evidence>
<comment type="caution">
    <text evidence="14">The sequence shown here is derived from an EMBL/GenBank/DDBJ whole genome shotgun (WGS) entry which is preliminary data.</text>
</comment>
<dbReference type="SMART" id="SM00644">
    <property type="entry name" value="Ami_2"/>
    <property type="match status" value="1"/>
</dbReference>
<evidence type="ECO:0000256" key="2">
    <source>
        <dbReference type="ARBA" id="ARBA00001947"/>
    </source>
</evidence>
<gene>
    <name evidence="14" type="ORF">AWB80_05383</name>
</gene>
<keyword evidence="7" id="KW-0479">Metal-binding</keyword>
<comment type="catalytic activity">
    <reaction evidence="1">
        <text>Hydrolyzes the link between N-acetylmuramoyl residues and L-amino acid residues in certain cell-wall glycopeptides.</text>
        <dbReference type="EC" id="3.5.1.28"/>
    </reaction>
</comment>
<name>A0A158CJZ8_9BURK</name>
<dbReference type="GO" id="GO:0071555">
    <property type="term" value="P:cell wall organization"/>
    <property type="evidence" value="ECO:0007669"/>
    <property type="project" value="UniProtKB-KW"/>
</dbReference>
<keyword evidence="6" id="KW-0963">Cytoplasm</keyword>
<evidence type="ECO:0000256" key="3">
    <source>
        <dbReference type="ARBA" id="ARBA00004496"/>
    </source>
</evidence>
<dbReference type="NCBIfam" id="NF008758">
    <property type="entry name" value="PRK11789.1"/>
    <property type="match status" value="1"/>
</dbReference>
<dbReference type="EMBL" id="FCOE02000022">
    <property type="protein sequence ID" value="SAK82693.1"/>
    <property type="molecule type" value="Genomic_DNA"/>
</dbReference>
<dbReference type="EC" id="3.5.1.28" evidence="5"/>
<dbReference type="PANTHER" id="PTHR30417:SF4">
    <property type="entry name" value="1,6-ANHYDRO-N-ACETYLMURAMYL-L-ALANINE AMIDASE AMPD"/>
    <property type="match status" value="1"/>
</dbReference>
<dbReference type="Proteomes" id="UP000054911">
    <property type="component" value="Unassembled WGS sequence"/>
</dbReference>
<evidence type="ECO:0000256" key="10">
    <source>
        <dbReference type="ARBA" id="ARBA00023316"/>
    </source>
</evidence>
<evidence type="ECO:0000259" key="13">
    <source>
        <dbReference type="SMART" id="SM00644"/>
    </source>
</evidence>
<keyword evidence="10" id="KW-0961">Cell wall biogenesis/degradation</keyword>
<dbReference type="Gene3D" id="3.40.80.10">
    <property type="entry name" value="Peptidoglycan recognition protein-like"/>
    <property type="match status" value="1"/>
</dbReference>
<evidence type="ECO:0000313" key="15">
    <source>
        <dbReference type="Proteomes" id="UP000054911"/>
    </source>
</evidence>
<dbReference type="GO" id="GO:0046872">
    <property type="term" value="F:metal ion binding"/>
    <property type="evidence" value="ECO:0007669"/>
    <property type="project" value="UniProtKB-KW"/>
</dbReference>
<dbReference type="AlphaFoldDB" id="A0A158CJZ8"/>
<evidence type="ECO:0000256" key="9">
    <source>
        <dbReference type="ARBA" id="ARBA00022833"/>
    </source>
</evidence>